<gene>
    <name evidence="2" type="ORF">CR513_08094</name>
</gene>
<evidence type="ECO:0000313" key="2">
    <source>
        <dbReference type="EMBL" id="RDY07758.1"/>
    </source>
</evidence>
<keyword evidence="3" id="KW-1185">Reference proteome</keyword>
<dbReference type="EMBL" id="QJKJ01001406">
    <property type="protein sequence ID" value="RDY07758.1"/>
    <property type="molecule type" value="Genomic_DNA"/>
</dbReference>
<dbReference type="Proteomes" id="UP000257109">
    <property type="component" value="Unassembled WGS sequence"/>
</dbReference>
<dbReference type="PANTHER" id="PTHR11439:SF470">
    <property type="entry name" value="CYSTEINE-RICH RLK (RECEPTOR-LIKE PROTEIN KINASE) 8"/>
    <property type="match status" value="1"/>
</dbReference>
<feature type="non-terminal residue" evidence="2">
    <location>
        <position position="1"/>
    </location>
</feature>
<accession>A0A371HY97</accession>
<dbReference type="STRING" id="157652.A0A371HY97"/>
<dbReference type="AlphaFoldDB" id="A0A371HY97"/>
<protein>
    <submittedName>
        <fullName evidence="2">Mitochondrial protein</fullName>
    </submittedName>
</protein>
<proteinExistence type="predicted"/>
<dbReference type="OrthoDB" id="128382at2759"/>
<name>A0A371HY97_MUCPR</name>
<sequence length="129" mass="14783">MIVTGDDEIKKLTLKEKLATQFEMKDLEKLKYFLGIEVTYSKQGIFISQRKYVLDLLTKTGKLGCKTSGVPIKQNHRIGCEGSPTIEKLVGKLIYLSHTRPDIAYVVSVVIQFMHDPRERHLQAFEMIL</sequence>
<dbReference type="InterPro" id="IPR043502">
    <property type="entry name" value="DNA/RNA_pol_sf"/>
</dbReference>
<dbReference type="InterPro" id="IPR013103">
    <property type="entry name" value="RVT_2"/>
</dbReference>
<dbReference type="SUPFAM" id="SSF56672">
    <property type="entry name" value="DNA/RNA polymerases"/>
    <property type="match status" value="1"/>
</dbReference>
<evidence type="ECO:0000313" key="3">
    <source>
        <dbReference type="Proteomes" id="UP000257109"/>
    </source>
</evidence>
<organism evidence="2 3">
    <name type="scientific">Mucuna pruriens</name>
    <name type="common">Velvet bean</name>
    <name type="synonym">Dolichos pruriens</name>
    <dbReference type="NCBI Taxonomy" id="157652"/>
    <lineage>
        <taxon>Eukaryota</taxon>
        <taxon>Viridiplantae</taxon>
        <taxon>Streptophyta</taxon>
        <taxon>Embryophyta</taxon>
        <taxon>Tracheophyta</taxon>
        <taxon>Spermatophyta</taxon>
        <taxon>Magnoliopsida</taxon>
        <taxon>eudicotyledons</taxon>
        <taxon>Gunneridae</taxon>
        <taxon>Pentapetalae</taxon>
        <taxon>rosids</taxon>
        <taxon>fabids</taxon>
        <taxon>Fabales</taxon>
        <taxon>Fabaceae</taxon>
        <taxon>Papilionoideae</taxon>
        <taxon>50 kb inversion clade</taxon>
        <taxon>NPAAA clade</taxon>
        <taxon>indigoferoid/millettioid clade</taxon>
        <taxon>Phaseoleae</taxon>
        <taxon>Mucuna</taxon>
    </lineage>
</organism>
<dbReference type="Pfam" id="PF07727">
    <property type="entry name" value="RVT_2"/>
    <property type="match status" value="1"/>
</dbReference>
<comment type="caution">
    <text evidence="2">The sequence shown here is derived from an EMBL/GenBank/DDBJ whole genome shotgun (WGS) entry which is preliminary data.</text>
</comment>
<reference evidence="2" key="1">
    <citation type="submission" date="2018-05" db="EMBL/GenBank/DDBJ databases">
        <title>Draft genome of Mucuna pruriens seed.</title>
        <authorList>
            <person name="Nnadi N.E."/>
            <person name="Vos R."/>
            <person name="Hasami M.H."/>
            <person name="Devisetty U.K."/>
            <person name="Aguiy J.C."/>
        </authorList>
    </citation>
    <scope>NUCLEOTIDE SEQUENCE [LARGE SCALE GENOMIC DNA]</scope>
    <source>
        <strain evidence="2">JCA_2017</strain>
    </source>
</reference>
<feature type="domain" description="Reverse transcriptase Ty1/copia-type" evidence="1">
    <location>
        <begin position="1"/>
        <end position="73"/>
    </location>
</feature>
<evidence type="ECO:0000259" key="1">
    <source>
        <dbReference type="Pfam" id="PF07727"/>
    </source>
</evidence>
<dbReference type="PANTHER" id="PTHR11439">
    <property type="entry name" value="GAG-POL-RELATED RETROTRANSPOSON"/>
    <property type="match status" value="1"/>
</dbReference>